<evidence type="ECO:0000256" key="5">
    <source>
        <dbReference type="ARBA" id="ARBA00023529"/>
    </source>
</evidence>
<evidence type="ECO:0000313" key="11">
    <source>
        <dbReference type="Proteomes" id="UP000591131"/>
    </source>
</evidence>
<evidence type="ECO:0000256" key="2">
    <source>
        <dbReference type="ARBA" id="ARBA00022670"/>
    </source>
</evidence>
<dbReference type="InterPro" id="IPR000209">
    <property type="entry name" value="Peptidase_S8/S53_dom"/>
</dbReference>
<evidence type="ECO:0000256" key="3">
    <source>
        <dbReference type="ARBA" id="ARBA00022801"/>
    </source>
</evidence>
<dbReference type="InterPro" id="IPR023827">
    <property type="entry name" value="Peptidase_S8_Asp-AS"/>
</dbReference>
<evidence type="ECO:0000256" key="7">
    <source>
        <dbReference type="PROSITE-ProRule" id="PRU01240"/>
    </source>
</evidence>
<dbReference type="PRINTS" id="PR00723">
    <property type="entry name" value="SUBTILISIN"/>
</dbReference>
<comment type="caution">
    <text evidence="10">The sequence shown here is derived from an EMBL/GenBank/DDBJ whole genome shotgun (WGS) entry which is preliminary data.</text>
</comment>
<comment type="similarity">
    <text evidence="1 7 8">Belongs to the peptidase S8 family.</text>
</comment>
<keyword evidence="11" id="KW-1185">Reference proteome</keyword>
<dbReference type="SUPFAM" id="SSF52743">
    <property type="entry name" value="Subtilisin-like"/>
    <property type="match status" value="1"/>
</dbReference>
<dbReference type="GO" id="GO:0006508">
    <property type="term" value="P:proteolysis"/>
    <property type="evidence" value="ECO:0007669"/>
    <property type="project" value="UniProtKB-KW"/>
</dbReference>
<evidence type="ECO:0000313" key="10">
    <source>
        <dbReference type="EMBL" id="KAF4658375.1"/>
    </source>
</evidence>
<reference evidence="10 11" key="1">
    <citation type="submission" date="2020-04" db="EMBL/GenBank/DDBJ databases">
        <title>Perkinsus chesapeaki whole genome sequence.</title>
        <authorList>
            <person name="Bogema D.R."/>
        </authorList>
    </citation>
    <scope>NUCLEOTIDE SEQUENCE [LARGE SCALE GENOMIC DNA]</scope>
    <source>
        <strain evidence="10">ATCC PRA-425</strain>
    </source>
</reference>
<organism evidence="10 11">
    <name type="scientific">Perkinsus chesapeaki</name>
    <name type="common">Clam parasite</name>
    <name type="synonym">Perkinsus andrewsi</name>
    <dbReference type="NCBI Taxonomy" id="330153"/>
    <lineage>
        <taxon>Eukaryota</taxon>
        <taxon>Sar</taxon>
        <taxon>Alveolata</taxon>
        <taxon>Perkinsozoa</taxon>
        <taxon>Perkinsea</taxon>
        <taxon>Perkinsida</taxon>
        <taxon>Perkinsidae</taxon>
        <taxon>Perkinsus</taxon>
    </lineage>
</organism>
<dbReference type="InterPro" id="IPR050131">
    <property type="entry name" value="Peptidase_S8_subtilisin-like"/>
</dbReference>
<gene>
    <name evidence="10" type="ORF">FOL47_007998</name>
</gene>
<dbReference type="Gene3D" id="3.40.50.200">
    <property type="entry name" value="Peptidase S8/S53 domain"/>
    <property type="match status" value="1"/>
</dbReference>
<dbReference type="InterPro" id="IPR023828">
    <property type="entry name" value="Peptidase_S8_Ser-AS"/>
</dbReference>
<keyword evidence="2 8" id="KW-0645">Protease</keyword>
<dbReference type="PANTHER" id="PTHR43806:SF11">
    <property type="entry name" value="CEREVISIN-RELATED"/>
    <property type="match status" value="1"/>
</dbReference>
<evidence type="ECO:0000256" key="4">
    <source>
        <dbReference type="ARBA" id="ARBA00022825"/>
    </source>
</evidence>
<evidence type="ECO:0000256" key="8">
    <source>
        <dbReference type="RuleBase" id="RU003355"/>
    </source>
</evidence>
<dbReference type="PROSITE" id="PS00136">
    <property type="entry name" value="SUBTILASE_ASP"/>
    <property type="match status" value="1"/>
</dbReference>
<dbReference type="PROSITE" id="PS00138">
    <property type="entry name" value="SUBTILASE_SER"/>
    <property type="match status" value="1"/>
</dbReference>
<dbReference type="EC" id="3.4.21.62" evidence="6"/>
<evidence type="ECO:0000256" key="1">
    <source>
        <dbReference type="ARBA" id="ARBA00011073"/>
    </source>
</evidence>
<dbReference type="Proteomes" id="UP000591131">
    <property type="component" value="Unassembled WGS sequence"/>
</dbReference>
<dbReference type="OrthoDB" id="531541at2759"/>
<dbReference type="InterPro" id="IPR036852">
    <property type="entry name" value="Peptidase_S8/S53_dom_sf"/>
</dbReference>
<dbReference type="Pfam" id="PF00082">
    <property type="entry name" value="Peptidase_S8"/>
    <property type="match status" value="1"/>
</dbReference>
<evidence type="ECO:0000259" key="9">
    <source>
        <dbReference type="Pfam" id="PF00082"/>
    </source>
</evidence>
<evidence type="ECO:0000256" key="6">
    <source>
        <dbReference type="ARBA" id="ARBA00023619"/>
    </source>
</evidence>
<sequence length="437" mass="46002">MISFALVLLFAGLFASILTNRTLVMVKYGGKALDSRHLPNMMARALGQSRRLSDEDRIYENCLVNGDMIEDLSAIGVQIVKSSCPATTAQIASYMKKAHDALNVVSFVEPDSEVFLHTTPVVSSPHRAQSNREPNGLCVNDPLSSSQPNLELIRTVPAWRHIKGLNSIKPLKEVIVAVLDTGIDPNHPDLVNQMWRNPKDGSFGYNFYANNSDATDDNGRGTRVAGVIAAQTNNAVGIASIAEPGGVQIMSLEILSANARGNWSDTISALNFAIVNGALISTNSYISFSNSDIREQAIANAAARGHIFVASAGNDGAPLDTRPIHPCCSAVNIPSMLCVASTSSDPNHAVTLDPQSNYGSAVNIAAPGIDILSTSPGGYATRSGTSMATPHVAAVAALLASMGVEGQKITNAIVQYGANVSNSDIPLLDAARAILNA</sequence>
<keyword evidence="4 8" id="KW-0720">Serine protease</keyword>
<proteinExistence type="inferred from homology"/>
<feature type="domain" description="Peptidase S8/S53" evidence="9">
    <location>
        <begin position="172"/>
        <end position="401"/>
    </location>
</feature>
<name>A0A7J6LGI0_PERCH</name>
<protein>
    <recommendedName>
        <fullName evidence="6">subtilisin</fullName>
        <ecNumber evidence="6">3.4.21.62</ecNumber>
    </recommendedName>
</protein>
<dbReference type="GO" id="GO:0004252">
    <property type="term" value="F:serine-type endopeptidase activity"/>
    <property type="evidence" value="ECO:0007669"/>
    <property type="project" value="UniProtKB-EC"/>
</dbReference>
<keyword evidence="3 8" id="KW-0378">Hydrolase</keyword>
<comment type="catalytic activity">
    <reaction evidence="5">
        <text>Hydrolysis of proteins with broad specificity for peptide bonds, and a preference for a large uncharged residue in P1. Hydrolyzes peptide amides.</text>
        <dbReference type="EC" id="3.4.21.62"/>
    </reaction>
</comment>
<dbReference type="AlphaFoldDB" id="A0A7J6LGI0"/>
<dbReference type="PANTHER" id="PTHR43806">
    <property type="entry name" value="PEPTIDASE S8"/>
    <property type="match status" value="1"/>
</dbReference>
<accession>A0A7J6LGI0</accession>
<dbReference type="EMBL" id="JAAPAO010000496">
    <property type="protein sequence ID" value="KAF4658375.1"/>
    <property type="molecule type" value="Genomic_DNA"/>
</dbReference>
<comment type="caution">
    <text evidence="7">Lacks conserved residue(s) required for the propagation of feature annotation.</text>
</comment>
<dbReference type="InterPro" id="IPR015500">
    <property type="entry name" value="Peptidase_S8_subtilisin-rel"/>
</dbReference>
<dbReference type="PROSITE" id="PS51892">
    <property type="entry name" value="SUBTILASE"/>
    <property type="match status" value="1"/>
</dbReference>